<dbReference type="Pfam" id="PF00211">
    <property type="entry name" value="Guanylate_cyc"/>
    <property type="match status" value="1"/>
</dbReference>
<dbReference type="SMART" id="SM01080">
    <property type="entry name" value="CHASE2"/>
    <property type="match status" value="1"/>
</dbReference>
<feature type="transmembrane region" description="Helical" evidence="1">
    <location>
        <begin position="382"/>
        <end position="400"/>
    </location>
</feature>
<feature type="transmembrane region" description="Helical" evidence="1">
    <location>
        <begin position="325"/>
        <end position="344"/>
    </location>
</feature>
<dbReference type="InterPro" id="IPR001054">
    <property type="entry name" value="A/G_cyclase"/>
</dbReference>
<dbReference type="SUPFAM" id="SSF55073">
    <property type="entry name" value="Nucleotide cyclase"/>
    <property type="match status" value="1"/>
</dbReference>
<sequence>MKQFGFSHFKMIFLTNWIWLSISFSSVAVCVILQYASIHNVKVLGDEWARDRFVSWRANTTAETRIVLIDIDESSIEEMGAWPWPRDRVADLIELSLGEYQAKAVALDIFFSEPKDEIGDQRLAGLAQFGPVVLAQALDYTKDRPWPVRIGELLHPSFPTPTTHVAQATGYLGNHTLLAKNGYAGNIGYVPDQDGVLRRLPTVSHFEGFYFPTLSLALFDCCASPQNKKAVITNAMNMVDINGFSRVNYSKALEAYSVIPAARILKRELAAGALQDKFIIIGSSSLSLSDRVTTPLYYSTNGFLVHAAALTTLLDMQEGIVVPSWSGAWIAILYTTFIATLTTYAFPRHSALFNTSLLLAAALTWIVIAQKVSLHDPIFSPNAPLFSCFLLLSVAIPFGWSSSQRRSRRLLGTLEQYVAQSVVKELLRSDLKDPLKPRTLTITTLIADMEAYTTQVSQLSITESAQLTRDFLECLTLPVLNYGGTLDKYTGDGLVAFWGAPLAIDGHADLAISAAIQMAKNVQAFSIKRQEQGLLPIRVRIGIESGVAIAGDFGSSLRSIYTAVGDSVNTASRLEDTARHFPYDIIIGQGAVDLANGHQFIPLGEKMLRGKERATAIYTVAVTE</sequence>
<dbReference type="InterPro" id="IPR029787">
    <property type="entry name" value="Nucleotide_cyclase"/>
</dbReference>
<dbReference type="EMBL" id="JBHLXJ010000016">
    <property type="protein sequence ID" value="MFC0351169.1"/>
    <property type="molecule type" value="Genomic_DNA"/>
</dbReference>
<organism evidence="3 4">
    <name type="scientific">Undibacterium danionis</name>
    <dbReference type="NCBI Taxonomy" id="1812100"/>
    <lineage>
        <taxon>Bacteria</taxon>
        <taxon>Pseudomonadati</taxon>
        <taxon>Pseudomonadota</taxon>
        <taxon>Betaproteobacteria</taxon>
        <taxon>Burkholderiales</taxon>
        <taxon>Oxalobacteraceae</taxon>
        <taxon>Undibacterium</taxon>
    </lineage>
</organism>
<evidence type="ECO:0000313" key="4">
    <source>
        <dbReference type="Proteomes" id="UP001589844"/>
    </source>
</evidence>
<feature type="domain" description="Guanylate cyclase" evidence="2">
    <location>
        <begin position="443"/>
        <end position="575"/>
    </location>
</feature>
<dbReference type="InterPro" id="IPR050697">
    <property type="entry name" value="Adenylyl/Guanylyl_Cyclase_3/4"/>
</dbReference>
<reference evidence="3 4" key="1">
    <citation type="submission" date="2024-09" db="EMBL/GenBank/DDBJ databases">
        <authorList>
            <person name="Sun Q."/>
            <person name="Mori K."/>
        </authorList>
    </citation>
    <scope>NUCLEOTIDE SEQUENCE [LARGE SCALE GENOMIC DNA]</scope>
    <source>
        <strain evidence="3 4">CCM 8677</strain>
    </source>
</reference>
<proteinExistence type="predicted"/>
<evidence type="ECO:0000256" key="1">
    <source>
        <dbReference type="SAM" id="Phobius"/>
    </source>
</evidence>
<evidence type="ECO:0000313" key="3">
    <source>
        <dbReference type="EMBL" id="MFC0351169.1"/>
    </source>
</evidence>
<dbReference type="PANTHER" id="PTHR43081">
    <property type="entry name" value="ADENYLATE CYCLASE, TERMINAL-DIFFERENTIATION SPECIFIC-RELATED"/>
    <property type="match status" value="1"/>
</dbReference>
<dbReference type="SMART" id="SM00044">
    <property type="entry name" value="CYCc"/>
    <property type="match status" value="1"/>
</dbReference>
<dbReference type="PANTHER" id="PTHR43081:SF1">
    <property type="entry name" value="ADENYLATE CYCLASE, TERMINAL-DIFFERENTIATION SPECIFIC"/>
    <property type="match status" value="1"/>
</dbReference>
<keyword evidence="1" id="KW-0812">Transmembrane</keyword>
<dbReference type="CDD" id="cd07302">
    <property type="entry name" value="CHD"/>
    <property type="match status" value="1"/>
</dbReference>
<keyword evidence="1" id="KW-1133">Transmembrane helix</keyword>
<feature type="transmembrane region" description="Helical" evidence="1">
    <location>
        <begin position="351"/>
        <end position="370"/>
    </location>
</feature>
<evidence type="ECO:0000259" key="2">
    <source>
        <dbReference type="PROSITE" id="PS50125"/>
    </source>
</evidence>
<dbReference type="Gene3D" id="3.30.70.1230">
    <property type="entry name" value="Nucleotide cyclase"/>
    <property type="match status" value="1"/>
</dbReference>
<gene>
    <name evidence="3" type="ORF">ACFFJH_15225</name>
</gene>
<feature type="transmembrane region" description="Helical" evidence="1">
    <location>
        <begin position="12"/>
        <end position="36"/>
    </location>
</feature>
<accession>A0ABV6IH57</accession>
<dbReference type="Proteomes" id="UP001589844">
    <property type="component" value="Unassembled WGS sequence"/>
</dbReference>
<dbReference type="PROSITE" id="PS50125">
    <property type="entry name" value="GUANYLATE_CYCLASE_2"/>
    <property type="match status" value="1"/>
</dbReference>
<dbReference type="RefSeq" id="WP_390213784.1">
    <property type="nucleotide sequence ID" value="NZ_JBHLXJ010000016.1"/>
</dbReference>
<keyword evidence="1" id="KW-0472">Membrane</keyword>
<comment type="caution">
    <text evidence="3">The sequence shown here is derived from an EMBL/GenBank/DDBJ whole genome shotgun (WGS) entry which is preliminary data.</text>
</comment>
<dbReference type="InterPro" id="IPR007890">
    <property type="entry name" value="CHASE2"/>
</dbReference>
<protein>
    <submittedName>
        <fullName evidence="3">CHASE2 domain-containing protein</fullName>
    </submittedName>
</protein>
<name>A0ABV6IH57_9BURK</name>
<keyword evidence="4" id="KW-1185">Reference proteome</keyword>
<dbReference type="Pfam" id="PF05226">
    <property type="entry name" value="CHASE2"/>
    <property type="match status" value="1"/>
</dbReference>